<organism evidence="2">
    <name type="scientific">Sinorhizobium medicae</name>
    <dbReference type="NCBI Taxonomy" id="110321"/>
    <lineage>
        <taxon>Bacteria</taxon>
        <taxon>Pseudomonadati</taxon>
        <taxon>Pseudomonadota</taxon>
        <taxon>Alphaproteobacteria</taxon>
        <taxon>Hyphomicrobiales</taxon>
        <taxon>Rhizobiaceae</taxon>
        <taxon>Sinorhizobium/Ensifer group</taxon>
        <taxon>Sinorhizobium</taxon>
    </lineage>
</organism>
<feature type="region of interest" description="Disordered" evidence="1">
    <location>
        <begin position="1"/>
        <end position="28"/>
    </location>
</feature>
<accession>A0A508WP03</accession>
<dbReference type="Proteomes" id="UP000507954">
    <property type="component" value="Unassembled WGS sequence"/>
</dbReference>
<sequence>MSDWEQVSVKHAGGEDHLLENGTGSGSETVFACGKFDSKNRPKKGDKYHTTATPKDEIFAMDWTATCTFSGETSEFKVE</sequence>
<evidence type="ECO:0000313" key="2">
    <source>
        <dbReference type="EMBL" id="VTZ59228.1"/>
    </source>
</evidence>
<reference evidence="2" key="1">
    <citation type="submission" date="2019-06" db="EMBL/GenBank/DDBJ databases">
        <authorList>
            <person name="Le Quere A."/>
            <person name="Colella S."/>
        </authorList>
    </citation>
    <scope>NUCLEOTIDE SEQUENCE</scope>
    <source>
        <strain evidence="2">EmedicaeMD41</strain>
    </source>
</reference>
<evidence type="ECO:0000256" key="1">
    <source>
        <dbReference type="SAM" id="MobiDB-lite"/>
    </source>
</evidence>
<gene>
    <name evidence="2" type="ORF">EMEDMD4_1020012</name>
</gene>
<proteinExistence type="predicted"/>
<dbReference type="RefSeq" id="WP_180161217.1">
    <property type="nucleotide sequence ID" value="NZ_CABFNB010000005.1"/>
</dbReference>
<dbReference type="EMBL" id="CABFNB010000005">
    <property type="protein sequence ID" value="VTZ59228.1"/>
    <property type="molecule type" value="Genomic_DNA"/>
</dbReference>
<dbReference type="AlphaFoldDB" id="A0A508WP03"/>
<protein>
    <submittedName>
        <fullName evidence="2">Uncharacterized protein</fullName>
    </submittedName>
</protein>
<name>A0A508WP03_9HYPH</name>